<dbReference type="EMBL" id="LR797032">
    <property type="protein sequence ID" value="CAB4182455.1"/>
    <property type="molecule type" value="Genomic_DNA"/>
</dbReference>
<evidence type="ECO:0000313" key="3">
    <source>
        <dbReference type="EMBL" id="CAB4214047.1"/>
    </source>
</evidence>
<evidence type="ECO:0000313" key="2">
    <source>
        <dbReference type="EMBL" id="CAB4182455.1"/>
    </source>
</evidence>
<gene>
    <name evidence="2" type="ORF">UFOVP1095_22</name>
    <name evidence="3" type="ORF">UFOVP1452_22</name>
    <name evidence="4" type="ORF">UFOVP1540_51</name>
    <name evidence="1" type="ORF">UFOVP918_22</name>
</gene>
<protein>
    <submittedName>
        <fullName evidence="3">Uncharacterized protein</fullName>
    </submittedName>
</protein>
<dbReference type="EMBL" id="LR796867">
    <property type="protein sequence ID" value="CAB4171399.1"/>
    <property type="molecule type" value="Genomic_DNA"/>
</dbReference>
<name>A0A6J5SHM9_9CAUD</name>
<sequence>MDFDRLNELVSDRIGALKLMALNLDKMNADEEATEMICRDLVMPAVYILAEFLQAVEVKEKKK</sequence>
<dbReference type="EMBL" id="LR797401">
    <property type="protein sequence ID" value="CAB4214047.1"/>
    <property type="molecule type" value="Genomic_DNA"/>
</dbReference>
<proteinExistence type="predicted"/>
<organism evidence="3">
    <name type="scientific">uncultured Caudovirales phage</name>
    <dbReference type="NCBI Taxonomy" id="2100421"/>
    <lineage>
        <taxon>Viruses</taxon>
        <taxon>Duplodnaviria</taxon>
        <taxon>Heunggongvirae</taxon>
        <taxon>Uroviricota</taxon>
        <taxon>Caudoviricetes</taxon>
        <taxon>Peduoviridae</taxon>
        <taxon>Maltschvirus</taxon>
        <taxon>Maltschvirus maltsch</taxon>
    </lineage>
</organism>
<evidence type="ECO:0000313" key="4">
    <source>
        <dbReference type="EMBL" id="CAB5228438.1"/>
    </source>
</evidence>
<evidence type="ECO:0000313" key="1">
    <source>
        <dbReference type="EMBL" id="CAB4171399.1"/>
    </source>
</evidence>
<dbReference type="EMBL" id="LR798384">
    <property type="protein sequence ID" value="CAB5228438.1"/>
    <property type="molecule type" value="Genomic_DNA"/>
</dbReference>
<reference evidence="3" key="1">
    <citation type="submission" date="2020-05" db="EMBL/GenBank/DDBJ databases">
        <authorList>
            <person name="Chiriac C."/>
            <person name="Salcher M."/>
            <person name="Ghai R."/>
            <person name="Kavagutti S V."/>
        </authorList>
    </citation>
    <scope>NUCLEOTIDE SEQUENCE</scope>
</reference>
<accession>A0A6J5SHM9</accession>